<protein>
    <submittedName>
        <fullName evidence="7">FAD-dependent oxidoreductase</fullName>
    </submittedName>
</protein>
<evidence type="ECO:0000313" key="7">
    <source>
        <dbReference type="EMBL" id="GAA4508278.1"/>
    </source>
</evidence>
<keyword evidence="6" id="KW-0472">Membrane</keyword>
<evidence type="ECO:0000256" key="4">
    <source>
        <dbReference type="ARBA" id="ARBA00023004"/>
    </source>
</evidence>
<keyword evidence="6" id="KW-1133">Transmembrane helix</keyword>
<keyword evidence="2" id="KW-0479">Metal-binding</keyword>
<dbReference type="EMBL" id="BAABHF010000042">
    <property type="protein sequence ID" value="GAA4508278.1"/>
    <property type="molecule type" value="Genomic_DNA"/>
</dbReference>
<dbReference type="PANTHER" id="PTHR43498">
    <property type="entry name" value="FERREDOXIN:COB-COM HETERODISULFIDE REDUCTASE SUBUNIT A"/>
    <property type="match status" value="1"/>
</dbReference>
<keyword evidence="6" id="KW-0812">Transmembrane</keyword>
<evidence type="ECO:0000256" key="6">
    <source>
        <dbReference type="SAM" id="Phobius"/>
    </source>
</evidence>
<keyword evidence="4" id="KW-0408">Iron</keyword>
<reference evidence="8" key="1">
    <citation type="journal article" date="2019" name="Int. J. Syst. Evol. Microbiol.">
        <title>The Global Catalogue of Microorganisms (GCM) 10K type strain sequencing project: providing services to taxonomists for standard genome sequencing and annotation.</title>
        <authorList>
            <consortium name="The Broad Institute Genomics Platform"/>
            <consortium name="The Broad Institute Genome Sequencing Center for Infectious Disease"/>
            <person name="Wu L."/>
            <person name="Ma J."/>
        </authorList>
    </citation>
    <scope>NUCLEOTIDE SEQUENCE [LARGE SCALE GENOMIC DNA]</scope>
    <source>
        <strain evidence="8">JCM 17933</strain>
    </source>
</reference>
<keyword evidence="5" id="KW-0411">Iron-sulfur</keyword>
<name>A0ABP8QPV2_9ACTN</name>
<dbReference type="Proteomes" id="UP001500503">
    <property type="component" value="Unassembled WGS sequence"/>
</dbReference>
<accession>A0ABP8QPV2</accession>
<keyword evidence="3" id="KW-0560">Oxidoreductase</keyword>
<evidence type="ECO:0000256" key="5">
    <source>
        <dbReference type="ARBA" id="ARBA00023014"/>
    </source>
</evidence>
<evidence type="ECO:0000313" key="8">
    <source>
        <dbReference type="Proteomes" id="UP001500503"/>
    </source>
</evidence>
<feature type="transmembrane region" description="Helical" evidence="6">
    <location>
        <begin position="20"/>
        <end position="43"/>
    </location>
</feature>
<comment type="caution">
    <text evidence="7">The sequence shown here is derived from an EMBL/GenBank/DDBJ whole genome shotgun (WGS) entry which is preliminary data.</text>
</comment>
<dbReference type="Pfam" id="PF12831">
    <property type="entry name" value="FAD_oxidored"/>
    <property type="match status" value="1"/>
</dbReference>
<dbReference type="InterPro" id="IPR039650">
    <property type="entry name" value="HdrA-like"/>
</dbReference>
<evidence type="ECO:0000256" key="1">
    <source>
        <dbReference type="ARBA" id="ARBA00022485"/>
    </source>
</evidence>
<keyword evidence="8" id="KW-1185">Reference proteome</keyword>
<dbReference type="SUPFAM" id="SSF51905">
    <property type="entry name" value="FAD/NAD(P)-binding domain"/>
    <property type="match status" value="1"/>
</dbReference>
<dbReference type="PANTHER" id="PTHR43498:SF1">
    <property type="entry name" value="COB--COM HETERODISULFIDE REDUCTASE IRON-SULFUR SUBUNIT A"/>
    <property type="match status" value="1"/>
</dbReference>
<keyword evidence="1" id="KW-0004">4Fe-4S</keyword>
<sequence length="454" mass="49023">MTDISAWSLTDPHPEQGLNVLAKVDVLVVGAGAAGVAAATVAAEAGRSVLIVERYGFAGGAAVAGMSGTICGLYLASDSDREPRQVVGGFTERFRRELTRRGGLTAPQIYGKTWTVAHDPLVWRETADALLERAGVRVLFHTVVTGLVLDGVTHRGVVVESNAGRAVVLADRTIDASGDAAVVARAGHRYTFGDDGVIQNPTMFFRLGNVDVRRFTEFYGADAICPPHVTEAIIDGRNAGLNLPRQKIWIFTTPRPGELMVNATRLSGRDGRMLNVIDPADFTEAEILGRRQVRDYARFMIERFPGCENAFVVDTGVEAGIRQTRTITGIERLTNDDVLAARKRDDGICRVPWPIELHAGDRPKLTWLLDDYYEVPYGTLVPDRGEHIIVAGRCLSAEHEALTSARVTAQCFEYGHAAAMATVLSLDGDIPYRELPGGEVRAAMAANGSALSLS</sequence>
<evidence type="ECO:0000256" key="3">
    <source>
        <dbReference type="ARBA" id="ARBA00023002"/>
    </source>
</evidence>
<gene>
    <name evidence="7" type="ORF">GCM10023191_067840</name>
</gene>
<dbReference type="Gene3D" id="3.50.50.60">
    <property type="entry name" value="FAD/NAD(P)-binding domain"/>
    <property type="match status" value="1"/>
</dbReference>
<organism evidence="7 8">
    <name type="scientific">Actinoallomurus oryzae</name>
    <dbReference type="NCBI Taxonomy" id="502180"/>
    <lineage>
        <taxon>Bacteria</taxon>
        <taxon>Bacillati</taxon>
        <taxon>Actinomycetota</taxon>
        <taxon>Actinomycetes</taxon>
        <taxon>Streptosporangiales</taxon>
        <taxon>Thermomonosporaceae</taxon>
        <taxon>Actinoallomurus</taxon>
    </lineage>
</organism>
<evidence type="ECO:0000256" key="2">
    <source>
        <dbReference type="ARBA" id="ARBA00022723"/>
    </source>
</evidence>
<dbReference type="RefSeq" id="WP_345470842.1">
    <property type="nucleotide sequence ID" value="NZ_BAABHF010000042.1"/>
</dbReference>
<feature type="transmembrane region" description="Helical" evidence="6">
    <location>
        <begin position="55"/>
        <end position="76"/>
    </location>
</feature>
<proteinExistence type="predicted"/>
<dbReference type="InterPro" id="IPR036188">
    <property type="entry name" value="FAD/NAD-bd_sf"/>
</dbReference>